<dbReference type="RefSeq" id="WP_090383556.1">
    <property type="nucleotide sequence ID" value="NZ_FNLC01000003.1"/>
</dbReference>
<accession>A0A1H1HV56</accession>
<gene>
    <name evidence="1" type="ORF">SAMN04489842_3050</name>
</gene>
<organism evidence="1 2">
    <name type="scientific">Natronobacterium texcoconense</name>
    <dbReference type="NCBI Taxonomy" id="1095778"/>
    <lineage>
        <taxon>Archaea</taxon>
        <taxon>Methanobacteriati</taxon>
        <taxon>Methanobacteriota</taxon>
        <taxon>Stenosarchaea group</taxon>
        <taxon>Halobacteria</taxon>
        <taxon>Halobacteriales</taxon>
        <taxon>Natrialbaceae</taxon>
        <taxon>Natronobacterium</taxon>
    </lineage>
</organism>
<dbReference type="STRING" id="1095778.SAMN04489842_3050"/>
<dbReference type="Proteomes" id="UP000198848">
    <property type="component" value="Unassembled WGS sequence"/>
</dbReference>
<proteinExistence type="predicted"/>
<protein>
    <recommendedName>
        <fullName evidence="3">ArsR family transcriptional regulator</fullName>
    </recommendedName>
</protein>
<sequence>MSLDRERRHDRAASRWNDVFEVLAAEPRRQLVDALVAIEDDGYVSLPAAAESPNRPSNPDEIRVQLRHHHLPRLEDGGYVEWQRDPFRASRGERFEEVEVVLEALYANVSAIPDQLVDDYRPLERQRVEDPDS</sequence>
<dbReference type="AlphaFoldDB" id="A0A1H1HV56"/>
<reference evidence="2" key="1">
    <citation type="submission" date="2016-10" db="EMBL/GenBank/DDBJ databases">
        <authorList>
            <person name="Varghese N."/>
            <person name="Submissions S."/>
        </authorList>
    </citation>
    <scope>NUCLEOTIDE SEQUENCE [LARGE SCALE GENOMIC DNA]</scope>
    <source>
        <strain evidence="2">DSM 24767</strain>
    </source>
</reference>
<dbReference type="OrthoDB" id="247722at2157"/>
<evidence type="ECO:0000313" key="1">
    <source>
        <dbReference type="EMBL" id="SDR28936.1"/>
    </source>
</evidence>
<name>A0A1H1HV56_NATTX</name>
<evidence type="ECO:0000313" key="2">
    <source>
        <dbReference type="Proteomes" id="UP000198848"/>
    </source>
</evidence>
<keyword evidence="2" id="KW-1185">Reference proteome</keyword>
<dbReference type="EMBL" id="FNLC01000003">
    <property type="protein sequence ID" value="SDR28936.1"/>
    <property type="molecule type" value="Genomic_DNA"/>
</dbReference>
<evidence type="ECO:0008006" key="3">
    <source>
        <dbReference type="Google" id="ProtNLM"/>
    </source>
</evidence>